<protein>
    <submittedName>
        <fullName evidence="2">DUF2149 domain-containing protein</fullName>
    </submittedName>
</protein>
<dbReference type="EMBL" id="DTKJ01000070">
    <property type="protein sequence ID" value="HGZ12557.1"/>
    <property type="molecule type" value="Genomic_DNA"/>
</dbReference>
<reference evidence="2" key="1">
    <citation type="journal article" date="2020" name="mSystems">
        <title>Genome- and Community-Level Interaction Insights into Carbon Utilization and Element Cycling Functions of Hydrothermarchaeota in Hydrothermal Sediment.</title>
        <authorList>
            <person name="Zhou Z."/>
            <person name="Liu Y."/>
            <person name="Xu W."/>
            <person name="Pan J."/>
            <person name="Luo Z.H."/>
            <person name="Li M."/>
        </authorList>
    </citation>
    <scope>NUCLEOTIDE SEQUENCE [LARGE SCALE GENOMIC DNA]</scope>
    <source>
        <strain evidence="2">SpSt-853</strain>
    </source>
</reference>
<dbReference type="AlphaFoldDB" id="A0A7C5ENA5"/>
<gene>
    <name evidence="2" type="ORF">ENW48_10140</name>
</gene>
<accession>A0A7C5ENA5</accession>
<organism evidence="2">
    <name type="scientific">Desulfobacca acetoxidans</name>
    <dbReference type="NCBI Taxonomy" id="60893"/>
    <lineage>
        <taxon>Bacteria</taxon>
        <taxon>Pseudomonadati</taxon>
        <taxon>Thermodesulfobacteriota</taxon>
        <taxon>Desulfobaccia</taxon>
        <taxon>Desulfobaccales</taxon>
        <taxon>Desulfobaccaceae</taxon>
        <taxon>Desulfobacca</taxon>
    </lineage>
</organism>
<evidence type="ECO:0000256" key="1">
    <source>
        <dbReference type="SAM" id="Phobius"/>
    </source>
</evidence>
<name>A0A7C5ENA5_9BACT</name>
<comment type="caution">
    <text evidence="2">The sequence shown here is derived from an EMBL/GenBank/DDBJ whole genome shotgun (WGS) entry which is preliminary data.</text>
</comment>
<sequence>MTTKLRKRRRRFESYDLPLEDPISGVANLFDASVAFIVSMMIALFMAYNLLDLVNPKSEVTITKKSADGRMEIITKTGKEIKVQKVTDKRLSGEGIRLGTAYRLKDGRVVYVPD</sequence>
<proteinExistence type="predicted"/>
<keyword evidence="1" id="KW-0812">Transmembrane</keyword>
<evidence type="ECO:0000313" key="2">
    <source>
        <dbReference type="EMBL" id="HGZ12557.1"/>
    </source>
</evidence>
<dbReference type="InterPro" id="IPR018676">
    <property type="entry name" value="DUF2149"/>
</dbReference>
<keyword evidence="1" id="KW-0472">Membrane</keyword>
<feature type="transmembrane region" description="Helical" evidence="1">
    <location>
        <begin position="29"/>
        <end position="51"/>
    </location>
</feature>
<keyword evidence="1" id="KW-1133">Transmembrane helix</keyword>
<dbReference type="Pfam" id="PF09919">
    <property type="entry name" value="DUF2149"/>
    <property type="match status" value="1"/>
</dbReference>